<evidence type="ECO:0000256" key="1">
    <source>
        <dbReference type="ARBA" id="ARBA00011040"/>
    </source>
</evidence>
<dbReference type="InterPro" id="IPR027417">
    <property type="entry name" value="P-loop_NTPase"/>
</dbReference>
<comment type="similarity">
    <text evidence="1">Belongs to the arsA ATPase family.</text>
</comment>
<dbReference type="CDD" id="cd02035">
    <property type="entry name" value="ArsA"/>
    <property type="match status" value="1"/>
</dbReference>
<proteinExistence type="inferred from homology"/>
<sequence length="323" mass="36960">MNELLQKRIIFVGGKGGVGKSTSSSALALAFSRNGEKTLIISTDPAHNLGDIFYKKMGNQPTKLGENLWGLEIDPETESKRYIESVKDNLKGLVKSRMVEEVHRQIDMASASPGADEAALFDRIVSIILDEIENFDKIIFDTAPTGHTIRLLSLPELMTVWIDGMVDRRKKINDNYTQLLHDGEPVEDPIYDVLQTRKEKFTKVRNILLDGSMTGFTFVLIPERLPILETEKAVKQLDHYHLHIRTLIVNKVLPDHADGEFLSKRRHQEQIYLQDIGKTFKRQALLHIPLYEEDISNKETLRSFANQLWEKLKEESDHESDRS</sequence>
<dbReference type="OrthoDB" id="9780677at2"/>
<evidence type="ECO:0000313" key="3">
    <source>
        <dbReference type="EMBL" id="SET98884.1"/>
    </source>
</evidence>
<dbReference type="AlphaFoldDB" id="A0A1I0IP46"/>
<dbReference type="RefSeq" id="WP_093137171.1">
    <property type="nucleotide sequence ID" value="NZ_FOHJ01000013.1"/>
</dbReference>
<evidence type="ECO:0000313" key="4">
    <source>
        <dbReference type="Proteomes" id="UP000199095"/>
    </source>
</evidence>
<gene>
    <name evidence="3" type="ORF">SAMN05421676_11352</name>
</gene>
<protein>
    <submittedName>
        <fullName evidence="3">Arsenite-transporting ATPase</fullName>
    </submittedName>
</protein>
<dbReference type="Pfam" id="PF02374">
    <property type="entry name" value="ArsA_ATPase"/>
    <property type="match status" value="1"/>
</dbReference>
<feature type="domain" description="ArsA/GET3 Anion-transporting ATPase-like" evidence="2">
    <location>
        <begin position="8"/>
        <end position="309"/>
    </location>
</feature>
<dbReference type="InterPro" id="IPR025723">
    <property type="entry name" value="ArsA/GET3_ATPase-like"/>
</dbReference>
<dbReference type="SUPFAM" id="SSF52540">
    <property type="entry name" value="P-loop containing nucleoside triphosphate hydrolases"/>
    <property type="match status" value="1"/>
</dbReference>
<evidence type="ECO:0000259" key="2">
    <source>
        <dbReference type="Pfam" id="PF02374"/>
    </source>
</evidence>
<name>A0A1I0IP46_9BACI</name>
<organism evidence="3 4">
    <name type="scientific">Salinibacillus kushneri</name>
    <dbReference type="NCBI Taxonomy" id="237682"/>
    <lineage>
        <taxon>Bacteria</taxon>
        <taxon>Bacillati</taxon>
        <taxon>Bacillota</taxon>
        <taxon>Bacilli</taxon>
        <taxon>Bacillales</taxon>
        <taxon>Bacillaceae</taxon>
        <taxon>Salinibacillus</taxon>
    </lineage>
</organism>
<dbReference type="GO" id="GO:0005524">
    <property type="term" value="F:ATP binding"/>
    <property type="evidence" value="ECO:0007669"/>
    <property type="project" value="InterPro"/>
</dbReference>
<dbReference type="PANTHER" id="PTHR10803:SF3">
    <property type="entry name" value="ATPASE GET3"/>
    <property type="match status" value="1"/>
</dbReference>
<dbReference type="PANTHER" id="PTHR10803">
    <property type="entry name" value="ARSENICAL PUMP-DRIVING ATPASE ARSENITE-TRANSLOCATING ATPASE"/>
    <property type="match status" value="1"/>
</dbReference>
<dbReference type="NCBIfam" id="TIGR00345">
    <property type="entry name" value="GET3_arsA_TRC40"/>
    <property type="match status" value="1"/>
</dbReference>
<dbReference type="EMBL" id="FOHJ01000013">
    <property type="protein sequence ID" value="SET98884.1"/>
    <property type="molecule type" value="Genomic_DNA"/>
</dbReference>
<dbReference type="Proteomes" id="UP000199095">
    <property type="component" value="Unassembled WGS sequence"/>
</dbReference>
<dbReference type="Gene3D" id="3.40.50.300">
    <property type="entry name" value="P-loop containing nucleotide triphosphate hydrolases"/>
    <property type="match status" value="1"/>
</dbReference>
<keyword evidence="4" id="KW-1185">Reference proteome</keyword>
<dbReference type="InterPro" id="IPR016300">
    <property type="entry name" value="ATPase_ArsA/GET3"/>
</dbReference>
<reference evidence="4" key="1">
    <citation type="submission" date="2016-10" db="EMBL/GenBank/DDBJ databases">
        <authorList>
            <person name="Varghese N."/>
            <person name="Submissions S."/>
        </authorList>
    </citation>
    <scope>NUCLEOTIDE SEQUENCE [LARGE SCALE GENOMIC DNA]</scope>
    <source>
        <strain evidence="4">CGMCC 1.3566</strain>
    </source>
</reference>
<dbReference type="STRING" id="237682.SAMN05421676_11352"/>
<accession>A0A1I0IP46</accession>
<dbReference type="GO" id="GO:0016887">
    <property type="term" value="F:ATP hydrolysis activity"/>
    <property type="evidence" value="ECO:0007669"/>
    <property type="project" value="InterPro"/>
</dbReference>